<name>A0AAV4QJD7_9ARAC</name>
<keyword evidence="3" id="KW-1185">Reference proteome</keyword>
<evidence type="ECO:0000256" key="1">
    <source>
        <dbReference type="SAM" id="MobiDB-lite"/>
    </source>
</evidence>
<organism evidence="2 3">
    <name type="scientific">Caerostris darwini</name>
    <dbReference type="NCBI Taxonomy" id="1538125"/>
    <lineage>
        <taxon>Eukaryota</taxon>
        <taxon>Metazoa</taxon>
        <taxon>Ecdysozoa</taxon>
        <taxon>Arthropoda</taxon>
        <taxon>Chelicerata</taxon>
        <taxon>Arachnida</taxon>
        <taxon>Araneae</taxon>
        <taxon>Araneomorphae</taxon>
        <taxon>Entelegynae</taxon>
        <taxon>Araneoidea</taxon>
        <taxon>Araneidae</taxon>
        <taxon>Caerostris</taxon>
    </lineage>
</organism>
<accession>A0AAV4QJD7</accession>
<dbReference type="EMBL" id="BPLQ01004451">
    <property type="protein sequence ID" value="GIY08150.1"/>
    <property type="molecule type" value="Genomic_DNA"/>
</dbReference>
<reference evidence="2 3" key="1">
    <citation type="submission" date="2021-06" db="EMBL/GenBank/DDBJ databases">
        <title>Caerostris darwini draft genome.</title>
        <authorList>
            <person name="Kono N."/>
            <person name="Arakawa K."/>
        </authorList>
    </citation>
    <scope>NUCLEOTIDE SEQUENCE [LARGE SCALE GENOMIC DNA]</scope>
</reference>
<dbReference type="AlphaFoldDB" id="A0AAV4QJD7"/>
<gene>
    <name evidence="2" type="ORF">CDAR_241601</name>
</gene>
<protein>
    <submittedName>
        <fullName evidence="2">Uncharacterized protein</fullName>
    </submittedName>
</protein>
<evidence type="ECO:0000313" key="2">
    <source>
        <dbReference type="EMBL" id="GIY08150.1"/>
    </source>
</evidence>
<proteinExistence type="predicted"/>
<comment type="caution">
    <text evidence="2">The sequence shown here is derived from an EMBL/GenBank/DDBJ whole genome shotgun (WGS) entry which is preliminary data.</text>
</comment>
<evidence type="ECO:0000313" key="3">
    <source>
        <dbReference type="Proteomes" id="UP001054837"/>
    </source>
</evidence>
<feature type="compositionally biased region" description="Basic and acidic residues" evidence="1">
    <location>
        <begin position="100"/>
        <end position="112"/>
    </location>
</feature>
<dbReference type="Proteomes" id="UP001054837">
    <property type="component" value="Unassembled WGS sequence"/>
</dbReference>
<feature type="region of interest" description="Disordered" evidence="1">
    <location>
        <begin position="90"/>
        <end position="112"/>
    </location>
</feature>
<sequence>MSAFDLVLIYLSCIEQGKRFWTQLFQIDHRGGNGLFKWRQNTFETDSTHGHRPASQPWHSPPVVIPGRMSVLGMNGPHFGMRARHLGPEVADSGSLQTRDGLKKLPYEGNRL</sequence>